<protein>
    <recommendedName>
        <fullName evidence="4">Single-stranded DNA-binding protein</fullName>
    </recommendedName>
</protein>
<evidence type="ECO:0000256" key="1">
    <source>
        <dbReference type="SAM" id="MobiDB-lite"/>
    </source>
</evidence>
<feature type="compositionally biased region" description="Pro residues" evidence="1">
    <location>
        <begin position="411"/>
        <end position="421"/>
    </location>
</feature>
<gene>
    <name evidence="2" type="ORF">CN495_07380</name>
</gene>
<reference evidence="2 3" key="1">
    <citation type="submission" date="2017-09" db="EMBL/GenBank/DDBJ databases">
        <title>Large-scale bioinformatics analysis of Bacillus genomes uncovers conserved roles of natural products in bacterial physiology.</title>
        <authorList>
            <consortium name="Agbiome Team Llc"/>
            <person name="Bleich R.M."/>
            <person name="Kirk G.J."/>
            <person name="Santa Maria K.C."/>
            <person name="Allen S.E."/>
            <person name="Farag S."/>
            <person name="Shank E.A."/>
            <person name="Bowers A."/>
        </authorList>
    </citation>
    <scope>NUCLEOTIDE SEQUENCE [LARGE SCALE GENOMIC DNA]</scope>
    <source>
        <strain evidence="2 3">AFS005140</strain>
    </source>
</reference>
<organism evidence="2 3">
    <name type="scientific">Bacillus thuringiensis</name>
    <dbReference type="NCBI Taxonomy" id="1428"/>
    <lineage>
        <taxon>Bacteria</taxon>
        <taxon>Bacillati</taxon>
        <taxon>Bacillota</taxon>
        <taxon>Bacilli</taxon>
        <taxon>Bacillales</taxon>
        <taxon>Bacillaceae</taxon>
        <taxon>Bacillus</taxon>
        <taxon>Bacillus cereus group</taxon>
    </lineage>
</organism>
<feature type="compositionally biased region" description="Acidic residues" evidence="1">
    <location>
        <begin position="445"/>
        <end position="456"/>
    </location>
</feature>
<dbReference type="EMBL" id="NTYF01000023">
    <property type="protein sequence ID" value="PER55567.1"/>
    <property type="molecule type" value="Genomic_DNA"/>
</dbReference>
<dbReference type="Proteomes" id="UP000219897">
    <property type="component" value="Unassembled WGS sequence"/>
</dbReference>
<dbReference type="AlphaFoldDB" id="A0ABD6SMV5"/>
<comment type="caution">
    <text evidence="2">The sequence shown here is derived from an EMBL/GenBank/DDBJ whole genome shotgun (WGS) entry which is preliminary data.</text>
</comment>
<name>A0ABD6SMV5_BACTU</name>
<proteinExistence type="predicted"/>
<evidence type="ECO:0000313" key="3">
    <source>
        <dbReference type="Proteomes" id="UP000219897"/>
    </source>
</evidence>
<feature type="compositionally biased region" description="Low complexity" evidence="1">
    <location>
        <begin position="422"/>
        <end position="442"/>
    </location>
</feature>
<feature type="compositionally biased region" description="Low complexity" evidence="1">
    <location>
        <begin position="379"/>
        <end position="410"/>
    </location>
</feature>
<evidence type="ECO:0000313" key="2">
    <source>
        <dbReference type="EMBL" id="PER55567.1"/>
    </source>
</evidence>
<sequence length="456" mass="51002">MGRVSFTGARTGKRKGRSLGGFVERFDFEIGETKRIVFPVITNSEGEKELVILAEPIHHVKQGFLEFVGQSGKPFKPYKVRCMHPYSQTDANVARQSAERKEMCPFCELANLERRQLYSTMEERYGEEGFKDLSKEEQKEFYQEMESMSQVEESYYKKEDSDGNSYTVNRLDITVLAFELETKITVNDAGRNVLSVIYDETGFPKYKKILMPMSQSRLDKFKNAAETAFESESLSAETHSYAFIEGEGDDAEEVTVGFVDFLVKFPQKADKKESAKDMTPHALPTNKSVITTAFVEKVQADSEKLLAEAEKAFKALNPTLKALTPTEAIGLMVDDGEYYRGMKNAFGKEEDAEYYDNVFTTVLSRGGDAQEQEEEQAPEEAPQQATQQPAQTQATQPKPVAPTQAQTQPARPTPPTPPAQPTQPAQTQAQTTQATPPQGTPADVPEVDVTFEDFMV</sequence>
<accession>A0ABD6SMV5</accession>
<feature type="region of interest" description="Disordered" evidence="1">
    <location>
        <begin position="366"/>
        <end position="456"/>
    </location>
</feature>
<dbReference type="RefSeq" id="WP_098316919.1">
    <property type="nucleotide sequence ID" value="NZ_NTYF01000023.1"/>
</dbReference>
<evidence type="ECO:0008006" key="4">
    <source>
        <dbReference type="Google" id="ProtNLM"/>
    </source>
</evidence>